<organism evidence="1 2">
    <name type="scientific">Streblomastix strix</name>
    <dbReference type="NCBI Taxonomy" id="222440"/>
    <lineage>
        <taxon>Eukaryota</taxon>
        <taxon>Metamonada</taxon>
        <taxon>Preaxostyla</taxon>
        <taxon>Oxymonadida</taxon>
        <taxon>Streblomastigidae</taxon>
        <taxon>Streblomastix</taxon>
    </lineage>
</organism>
<dbReference type="Proteomes" id="UP000324800">
    <property type="component" value="Unassembled WGS sequence"/>
</dbReference>
<proteinExistence type="predicted"/>
<evidence type="ECO:0000313" key="2">
    <source>
        <dbReference type="Proteomes" id="UP000324800"/>
    </source>
</evidence>
<reference evidence="1 2" key="1">
    <citation type="submission" date="2019-03" db="EMBL/GenBank/DDBJ databases">
        <title>Single cell metagenomics reveals metabolic interactions within the superorganism composed of flagellate Streblomastix strix and complex community of Bacteroidetes bacteria on its surface.</title>
        <authorList>
            <person name="Treitli S.C."/>
            <person name="Kolisko M."/>
            <person name="Husnik F."/>
            <person name="Keeling P."/>
            <person name="Hampl V."/>
        </authorList>
    </citation>
    <scope>NUCLEOTIDE SEQUENCE [LARGE SCALE GENOMIC DNA]</scope>
    <source>
        <strain evidence="1">ST1C</strain>
    </source>
</reference>
<dbReference type="AlphaFoldDB" id="A0A5J4U4W0"/>
<gene>
    <name evidence="1" type="ORF">EZS28_039109</name>
</gene>
<comment type="caution">
    <text evidence="1">The sequence shown here is derived from an EMBL/GenBank/DDBJ whole genome shotgun (WGS) entry which is preliminary data.</text>
</comment>
<name>A0A5J4U4W0_9EUKA</name>
<sequence length="103" mass="11835">ESDTEDGRKVEIIDHQLCVIQSNEVRLFDNKIIIDLLPDQPYDVHQFNPASENQEKRCPAVVLKHVRVDALKLKNKPATIELPGCFAHPNFCLIFQIVYRVPV</sequence>
<dbReference type="EMBL" id="SNRW01020532">
    <property type="protein sequence ID" value="KAA6365364.1"/>
    <property type="molecule type" value="Genomic_DNA"/>
</dbReference>
<feature type="non-terminal residue" evidence="1">
    <location>
        <position position="1"/>
    </location>
</feature>
<accession>A0A5J4U4W0</accession>
<evidence type="ECO:0000313" key="1">
    <source>
        <dbReference type="EMBL" id="KAA6365364.1"/>
    </source>
</evidence>
<protein>
    <submittedName>
        <fullName evidence="1">Uncharacterized protein</fullName>
    </submittedName>
</protein>